<feature type="region of interest" description="Disordered" evidence="1">
    <location>
        <begin position="1"/>
        <end position="75"/>
    </location>
</feature>
<gene>
    <name evidence="2" type="ORF">H9847_07255</name>
</gene>
<feature type="region of interest" description="Disordered" evidence="1">
    <location>
        <begin position="268"/>
        <end position="320"/>
    </location>
</feature>
<proteinExistence type="predicted"/>
<protein>
    <submittedName>
        <fullName evidence="2">Uncharacterized protein</fullName>
    </submittedName>
</protein>
<name>A0A948WZK6_9GAMM</name>
<accession>A0A948WZK6</accession>
<comment type="caution">
    <text evidence="2">The sequence shown here is derived from an EMBL/GenBank/DDBJ whole genome shotgun (WGS) entry which is preliminary data.</text>
</comment>
<sequence>MAQSKTAQQQQHPSTTTPEANTSRDTTTLTDSESDAALAELEAALASVDDSSIADSDAKEDESKPAVPTHGTRRKITAIDDARAVLGGLDEWDPTLKDDMAHAVEEAMAAAAHGGHSEDEEVAADLEDDDEEADLPPMTSLLPEDFDEYLDKDSAAAAAAMHAGISTRTEQSTAASKDDASAAGKTDSAESKEAQDASDNNGSADAKKHSSSSTKRQSKAKAKQPSPPDDSGETTAYPYSMQQVDLFGNVDPFNGELLTESASHPVAPAKATGNQAAPQEPTSPNSNSNPTINPSVTATPSPAAPQAPQGNSGYINPQSLGPVKRLEADTKYWLTPPAPLPEKTKVSAIVPPYVQGYALFRLPMAHPEPDAASVAHALEVSLAIAYARDYHDAQAVAQLQQEQYTVSPEIAQELGLLDHADVTDATRSAPAEPSIPAAPVVSDAVHLERLPLPPDQQHIQAYDVTATRMYAQVKTKDELRLEQAVEGLIYLGFTTMDCFVQIRDLPIYATRESPKQYYPLWEQIQAQQVGSRLSAALPAVQIKRASTSTLTAATTSSTSSTSSTPSSPASLLSLQGPLAHYGSLAAVASAIAVSSGLTPLVPCSYDWQVEFTPYPQLEQKRLTDARGITLLYNYTLVTEKFLLSQLREELQACRQIVTTIGLFRATQDSFNSFDAWFNPLWMKCRYSGEIIDLLNDFTYDVNYYVPIACEVENPLILRLHYDLPDVAEILVMLQEQQVNLFLLLAYCLSDNARRFVKSGRRPHKWRGGSDEFSILLNLDDETKAQAARVCAQGLEQREFWPGMSLPQLPPAYKEAADSLLFRFLSDPLYYDMWCGWVRINELRFTPRGKELLQPFANAPITDIYSPEWFVALNQLVGFPDGGLNEALQKQEQMQEEREAKIPYHHPLPGRSNNPRLRPTAEAEIQIDDERHRKAGLTRIPLLEPAHTVLAQSVVKQVLPAPVRLKPQLPPPTGSSS</sequence>
<dbReference type="Proteomes" id="UP000733611">
    <property type="component" value="Unassembled WGS sequence"/>
</dbReference>
<feature type="compositionally biased region" description="Polar residues" evidence="1">
    <location>
        <begin position="310"/>
        <end position="319"/>
    </location>
</feature>
<feature type="compositionally biased region" description="Polar residues" evidence="1">
    <location>
        <begin position="1"/>
        <end position="30"/>
    </location>
</feature>
<reference evidence="2" key="1">
    <citation type="journal article" date="2021" name="PeerJ">
        <title>Extensive microbial diversity within the chicken gut microbiome revealed by metagenomics and culture.</title>
        <authorList>
            <person name="Gilroy R."/>
            <person name="Ravi A."/>
            <person name="Getino M."/>
            <person name="Pursley I."/>
            <person name="Horton D.L."/>
            <person name="Alikhan N.F."/>
            <person name="Baker D."/>
            <person name="Gharbi K."/>
            <person name="Hall N."/>
            <person name="Watson M."/>
            <person name="Adriaenssens E.M."/>
            <person name="Foster-Nyarko E."/>
            <person name="Jarju S."/>
            <person name="Secka A."/>
            <person name="Antonio M."/>
            <person name="Oren A."/>
            <person name="Chaudhuri R.R."/>
            <person name="La Ragione R."/>
            <person name="Hildebrand F."/>
            <person name="Pallen M.J."/>
        </authorList>
    </citation>
    <scope>NUCLEOTIDE SEQUENCE</scope>
    <source>
        <strain evidence="2">378</strain>
    </source>
</reference>
<evidence type="ECO:0000313" key="3">
    <source>
        <dbReference type="Proteomes" id="UP000733611"/>
    </source>
</evidence>
<evidence type="ECO:0000313" key="2">
    <source>
        <dbReference type="EMBL" id="MBU3844647.1"/>
    </source>
</evidence>
<evidence type="ECO:0000256" key="1">
    <source>
        <dbReference type="SAM" id="MobiDB-lite"/>
    </source>
</evidence>
<feature type="region of interest" description="Disordered" evidence="1">
    <location>
        <begin position="108"/>
        <end position="256"/>
    </location>
</feature>
<dbReference type="EMBL" id="JAHLFE010000147">
    <property type="protein sequence ID" value="MBU3844647.1"/>
    <property type="molecule type" value="Genomic_DNA"/>
</dbReference>
<dbReference type="AlphaFoldDB" id="A0A948WZK6"/>
<reference evidence="2" key="2">
    <citation type="submission" date="2021-04" db="EMBL/GenBank/DDBJ databases">
        <authorList>
            <person name="Gilroy R."/>
        </authorList>
    </citation>
    <scope>NUCLEOTIDE SEQUENCE</scope>
    <source>
        <strain evidence="2">378</strain>
    </source>
</reference>
<feature type="compositionally biased region" description="Acidic residues" evidence="1">
    <location>
        <begin position="118"/>
        <end position="134"/>
    </location>
</feature>
<organism evidence="2 3">
    <name type="scientific">Candidatus Anaerobiospirillum pullicola</name>
    <dbReference type="NCBI Taxonomy" id="2838451"/>
    <lineage>
        <taxon>Bacteria</taxon>
        <taxon>Pseudomonadati</taxon>
        <taxon>Pseudomonadota</taxon>
        <taxon>Gammaproteobacteria</taxon>
        <taxon>Aeromonadales</taxon>
        <taxon>Succinivibrionaceae</taxon>
        <taxon>Anaerobiospirillum</taxon>
    </lineage>
</organism>
<feature type="compositionally biased region" description="Low complexity" evidence="1">
    <location>
        <begin position="282"/>
        <end position="309"/>
    </location>
</feature>
<feature type="compositionally biased region" description="Low complexity" evidence="1">
    <location>
        <begin position="35"/>
        <end position="55"/>
    </location>
</feature>